<dbReference type="InterPro" id="IPR017185">
    <property type="entry name" value="UCP037373_trxn_reg"/>
</dbReference>
<dbReference type="KEGG" id="cdiv:CPM_1198"/>
<protein>
    <submittedName>
        <fullName evidence="2">Transcriptional regulator</fullName>
    </submittedName>
</protein>
<evidence type="ECO:0000313" key="5">
    <source>
        <dbReference type="Proteomes" id="UP000195607"/>
    </source>
</evidence>
<dbReference type="EMBL" id="LT671858">
    <property type="protein sequence ID" value="SIM66765.1"/>
    <property type="molecule type" value="Genomic_DNA"/>
</dbReference>
<dbReference type="OrthoDB" id="55633at2157"/>
<reference evidence="4" key="2">
    <citation type="submission" date="2016-06" db="EMBL/GenBank/DDBJ databases">
        <authorList>
            <person name="Toshchakov V.S."/>
        </authorList>
    </citation>
    <scope>NUCLEOTIDE SEQUENCE [LARGE SCALE GENOMIC DNA]</scope>
    <source>
        <strain>PM4 (JCM 30641</strain>
        <strain evidence="4">\VKM B-2940)</strain>
    </source>
</reference>
<gene>
    <name evidence="3" type="ORF">CPM_1198</name>
    <name evidence="2" type="ORF">CSP5_1194</name>
</gene>
<organism evidence="2 5">
    <name type="scientific">Cuniculiplasma divulgatum</name>
    <dbReference type="NCBI Taxonomy" id="1673428"/>
    <lineage>
        <taxon>Archaea</taxon>
        <taxon>Methanobacteriati</taxon>
        <taxon>Thermoplasmatota</taxon>
        <taxon>Thermoplasmata</taxon>
        <taxon>Thermoplasmatales</taxon>
        <taxon>Cuniculiplasmataceae</taxon>
        <taxon>Cuniculiplasma</taxon>
    </lineage>
</organism>
<dbReference type="EMBL" id="LT719092">
    <property type="protein sequence ID" value="SJK85009.1"/>
    <property type="molecule type" value="Genomic_DNA"/>
</dbReference>
<dbReference type="Proteomes" id="UP000187822">
    <property type="component" value="Chromosome I"/>
</dbReference>
<dbReference type="PIRSF" id="PIRSF037373">
    <property type="entry name" value="UCP037373_trxn_reg"/>
    <property type="match status" value="1"/>
</dbReference>
<evidence type="ECO:0000256" key="1">
    <source>
        <dbReference type="SAM" id="Coils"/>
    </source>
</evidence>
<evidence type="ECO:0000313" key="2">
    <source>
        <dbReference type="EMBL" id="SIM66765.1"/>
    </source>
</evidence>
<dbReference type="GeneID" id="41588453"/>
<accession>A0A1N5V3K0</accession>
<dbReference type="STRING" id="1673428.CPM_1198"/>
<dbReference type="InterPro" id="IPR036388">
    <property type="entry name" value="WH-like_DNA-bd_sf"/>
</dbReference>
<dbReference type="SUPFAM" id="SSF46785">
    <property type="entry name" value="Winged helix' DNA-binding domain"/>
    <property type="match status" value="1"/>
</dbReference>
<dbReference type="InterPro" id="IPR036390">
    <property type="entry name" value="WH_DNA-bd_sf"/>
</dbReference>
<reference evidence="3" key="3">
    <citation type="submission" date="2016-06" db="EMBL/GenBank/DDBJ databases">
        <authorList>
            <person name="Olsen C.W."/>
            <person name="Carey S."/>
            <person name="Hinshaw L."/>
            <person name="Karasin A.I."/>
        </authorList>
    </citation>
    <scope>NUCLEOTIDE SEQUENCE [LARGE SCALE GENOMIC DNA]</scope>
    <source>
        <strain evidence="3">PM4</strain>
    </source>
</reference>
<reference evidence="2 5" key="1">
    <citation type="submission" date="2016-04" db="EMBL/GenBank/DDBJ databases">
        <authorList>
            <person name="Evans L.H."/>
            <person name="Alamgir A."/>
            <person name="Owens N."/>
            <person name="Weber N.D."/>
            <person name="Virtaneva K."/>
            <person name="Barbian K."/>
            <person name="Babar A."/>
            <person name="Rosenke K."/>
        </authorList>
    </citation>
    <scope>NUCLEOTIDE SEQUENCE [LARGE SCALE GENOMIC DNA]</scope>
    <source>
        <strain evidence="2">S5</strain>
        <strain evidence="5">S5(T) (JCM 30642 \VKM B-2941)</strain>
    </source>
</reference>
<dbReference type="Proteomes" id="UP000195607">
    <property type="component" value="Chromosome I"/>
</dbReference>
<evidence type="ECO:0000313" key="4">
    <source>
        <dbReference type="Proteomes" id="UP000187822"/>
    </source>
</evidence>
<evidence type="ECO:0000313" key="3">
    <source>
        <dbReference type="EMBL" id="SJK85009.1"/>
    </source>
</evidence>
<dbReference type="RefSeq" id="WP_171970452.1">
    <property type="nucleotide sequence ID" value="NZ_LT671858.1"/>
</dbReference>
<feature type="coiled-coil region" evidence="1">
    <location>
        <begin position="89"/>
        <end position="116"/>
    </location>
</feature>
<keyword evidence="1" id="KW-0175">Coiled coil</keyword>
<dbReference type="Gene3D" id="1.10.10.10">
    <property type="entry name" value="Winged helix-like DNA-binding domain superfamily/Winged helix DNA-binding domain"/>
    <property type="match status" value="1"/>
</dbReference>
<dbReference type="AlphaFoldDB" id="A0A1N5V3K0"/>
<sequence>MTLTEEANKLAKILIVSNIPRSVAYTLVYTRGKEEVTSIEIEREAGLRQPEVSIAMQWLRRRGWINKRNMKKEGKGRPVHGYRLSKDFDEILEEIIQDLTTQIDDIKKNIQDLAKFKTA</sequence>
<proteinExistence type="predicted"/>
<name>A0A1N5V3K0_9ARCH</name>
<keyword evidence="4" id="KW-1185">Reference proteome</keyword>